<accession>A0ACC2V0F9</accession>
<reference evidence="1" key="1">
    <citation type="submission" date="2023-04" db="EMBL/GenBank/DDBJ databases">
        <title>Draft Genome sequencing of Naganishia species isolated from polar environments using Oxford Nanopore Technology.</title>
        <authorList>
            <person name="Leo P."/>
            <person name="Venkateswaran K."/>
        </authorList>
    </citation>
    <scope>NUCLEOTIDE SEQUENCE</scope>
    <source>
        <strain evidence="1">MNA-CCFEE 5262</strain>
    </source>
</reference>
<proteinExistence type="predicted"/>
<gene>
    <name evidence="1" type="ORF">QFC20_007370</name>
</gene>
<keyword evidence="2" id="KW-1185">Reference proteome</keyword>
<dbReference type="Proteomes" id="UP001230649">
    <property type="component" value="Unassembled WGS sequence"/>
</dbReference>
<evidence type="ECO:0000313" key="2">
    <source>
        <dbReference type="Proteomes" id="UP001230649"/>
    </source>
</evidence>
<dbReference type="EMBL" id="JASBWS010000174">
    <property type="protein sequence ID" value="KAJ9092415.1"/>
    <property type="molecule type" value="Genomic_DNA"/>
</dbReference>
<name>A0ACC2V0F9_9TREE</name>
<organism evidence="1 2">
    <name type="scientific">Naganishia adeliensis</name>
    <dbReference type="NCBI Taxonomy" id="92952"/>
    <lineage>
        <taxon>Eukaryota</taxon>
        <taxon>Fungi</taxon>
        <taxon>Dikarya</taxon>
        <taxon>Basidiomycota</taxon>
        <taxon>Agaricomycotina</taxon>
        <taxon>Tremellomycetes</taxon>
        <taxon>Filobasidiales</taxon>
        <taxon>Filobasidiaceae</taxon>
        <taxon>Naganishia</taxon>
    </lineage>
</organism>
<sequence length="681" mass="76124">MSARAHPQQTHAETTIDPASFYGKIRTLYADKVLFTQLQQMRKQGSYDAFDLQWREVYDVRPLTGARTRVDGIPPSLFWESDAGKWQVPATSYFLANSPTSLEHAAEFEQAMDHLVGLIERAQQDDGYLNIYFTVVDPEGRFKNFRDMHEMYNAGHLLEGALAHHQYTGSRQFLDVMIKYIDCLMRHIGPAQGQLHAYPGHPELELAVLRLHAITKDPRHLAFGKYLLEARGVKRDDQGGDHYFVYEARRREDELHYQTMDSLEDQSYNQSHLPLHVQNTILGHSVRALYLTTAAADLGGQFLDDAKRLFSDAVDRKMYVTGGFGSEPRFEGFSPIPHHLPQSTGEGGCYAETCASIAAMMTGERILSHGVDGKVRDTVELCLLNAVLGGGSLDGTAFSYANKMATWGDETAVRKDWFEVCCCPPNLSRTLGMLGGYTWHAVINEAERMINLDVYLFVSATRKIDLPNGQTAQVTMQTEMPWTGKTDWDVQAPEGWKWNVQLPVPKYAKNVKVSTDSTPSANGYTTVTSPANATFTMTFDMPVQLLSPHPDTLQDTLTVSRGPIIYVAEGIDNETLERKYTHFEHVGLDQSAVFDEEEIEIGGIPMVGLTSRQGALFALEAPKEAYSVVSERKPARAWRPLEGSLTLVPWFARANRGGSGHVRTSFARADRKAVYMNGNGH</sequence>
<protein>
    <submittedName>
        <fullName evidence="1">Uncharacterized protein</fullName>
    </submittedName>
</protein>
<evidence type="ECO:0000313" key="1">
    <source>
        <dbReference type="EMBL" id="KAJ9092415.1"/>
    </source>
</evidence>
<comment type="caution">
    <text evidence="1">The sequence shown here is derived from an EMBL/GenBank/DDBJ whole genome shotgun (WGS) entry which is preliminary data.</text>
</comment>